<dbReference type="GO" id="GO:0005840">
    <property type="term" value="C:ribosome"/>
    <property type="evidence" value="ECO:0007669"/>
    <property type="project" value="UniProtKB-KW"/>
</dbReference>
<evidence type="ECO:0000256" key="6">
    <source>
        <dbReference type="ARBA" id="ARBA00023004"/>
    </source>
</evidence>
<dbReference type="Pfam" id="PF00919">
    <property type="entry name" value="UPF0004"/>
    <property type="match status" value="1"/>
</dbReference>
<dbReference type="GO" id="GO:0103039">
    <property type="term" value="F:protein methylthiotransferase activity"/>
    <property type="evidence" value="ECO:0007669"/>
    <property type="project" value="UniProtKB-EC"/>
</dbReference>
<evidence type="ECO:0000256" key="1">
    <source>
        <dbReference type="ARBA" id="ARBA00022485"/>
    </source>
</evidence>
<keyword evidence="3 8" id="KW-0808">Transferase</keyword>
<dbReference type="PANTHER" id="PTHR43837:SF1">
    <property type="entry name" value="RIBOSOMAL PROTEIN US12 METHYLTHIOTRANSFERASE RIMO"/>
    <property type="match status" value="1"/>
</dbReference>
<dbReference type="AlphaFoldDB" id="A0A7W9SMV0"/>
<name>A0A7W9SMV0_ARMRO</name>
<dbReference type="Pfam" id="PF04055">
    <property type="entry name" value="Radical_SAM"/>
    <property type="match status" value="1"/>
</dbReference>
<evidence type="ECO:0000256" key="8">
    <source>
        <dbReference type="HAMAP-Rule" id="MF_01865"/>
    </source>
</evidence>
<comment type="caution">
    <text evidence="12">The sequence shown here is derived from an EMBL/GenBank/DDBJ whole genome shotgun (WGS) entry which is preliminary data.</text>
</comment>
<feature type="binding site" evidence="8">
    <location>
        <position position="152"/>
    </location>
    <ligand>
        <name>[4Fe-4S] cluster</name>
        <dbReference type="ChEBI" id="CHEBI:49883"/>
        <label>2</label>
        <note>4Fe-4S-S-AdoMet</note>
    </ligand>
</feature>
<comment type="catalytic activity">
    <reaction evidence="8">
        <text>L-aspartate(89)-[ribosomal protein uS12]-hydrogen + (sulfur carrier)-SH + AH2 + 2 S-adenosyl-L-methionine = 3-methylsulfanyl-L-aspartate(89)-[ribosomal protein uS12]-hydrogen + (sulfur carrier)-H + 5'-deoxyadenosine + L-methionine + A + S-adenosyl-L-homocysteine + 2 H(+)</text>
        <dbReference type="Rhea" id="RHEA:37087"/>
        <dbReference type="Rhea" id="RHEA-COMP:10460"/>
        <dbReference type="Rhea" id="RHEA-COMP:10461"/>
        <dbReference type="Rhea" id="RHEA-COMP:14737"/>
        <dbReference type="Rhea" id="RHEA-COMP:14739"/>
        <dbReference type="ChEBI" id="CHEBI:13193"/>
        <dbReference type="ChEBI" id="CHEBI:15378"/>
        <dbReference type="ChEBI" id="CHEBI:17319"/>
        <dbReference type="ChEBI" id="CHEBI:17499"/>
        <dbReference type="ChEBI" id="CHEBI:29917"/>
        <dbReference type="ChEBI" id="CHEBI:29961"/>
        <dbReference type="ChEBI" id="CHEBI:57844"/>
        <dbReference type="ChEBI" id="CHEBI:57856"/>
        <dbReference type="ChEBI" id="CHEBI:59789"/>
        <dbReference type="ChEBI" id="CHEBI:64428"/>
        <dbReference type="ChEBI" id="CHEBI:73599"/>
        <dbReference type="EC" id="2.8.4.4"/>
    </reaction>
</comment>
<evidence type="ECO:0000256" key="4">
    <source>
        <dbReference type="ARBA" id="ARBA00022691"/>
    </source>
</evidence>
<keyword evidence="12" id="KW-0687">Ribonucleoprotein</keyword>
<keyword evidence="4 8" id="KW-0949">S-adenosyl-L-methionine</keyword>
<dbReference type="SFLD" id="SFLDS00029">
    <property type="entry name" value="Radical_SAM"/>
    <property type="match status" value="1"/>
</dbReference>
<dbReference type="HAMAP" id="MF_01865">
    <property type="entry name" value="MTTase_RimO"/>
    <property type="match status" value="1"/>
</dbReference>
<dbReference type="InterPro" id="IPR002792">
    <property type="entry name" value="TRAM_dom"/>
</dbReference>
<dbReference type="InterPro" id="IPR012340">
    <property type="entry name" value="NA-bd_OB-fold"/>
</dbReference>
<dbReference type="EC" id="2.8.4.4" evidence="8"/>
<evidence type="ECO:0000313" key="12">
    <source>
        <dbReference type="EMBL" id="MBB6049550.1"/>
    </source>
</evidence>
<keyword evidence="12" id="KW-0689">Ribosomal protein</keyword>
<dbReference type="Gene3D" id="3.80.30.20">
    <property type="entry name" value="tm_1862 like domain"/>
    <property type="match status" value="1"/>
</dbReference>
<evidence type="ECO:0000256" key="5">
    <source>
        <dbReference type="ARBA" id="ARBA00022723"/>
    </source>
</evidence>
<evidence type="ECO:0000259" key="10">
    <source>
        <dbReference type="PROSITE" id="PS51449"/>
    </source>
</evidence>
<dbReference type="InterPro" id="IPR007197">
    <property type="entry name" value="rSAM"/>
</dbReference>
<dbReference type="InterPro" id="IPR058240">
    <property type="entry name" value="rSAM_sf"/>
</dbReference>
<evidence type="ECO:0000259" key="11">
    <source>
        <dbReference type="PROSITE" id="PS51918"/>
    </source>
</evidence>
<dbReference type="Gene3D" id="3.40.50.12160">
    <property type="entry name" value="Methylthiotransferase, N-terminal domain"/>
    <property type="match status" value="1"/>
</dbReference>
<dbReference type="SMART" id="SM00729">
    <property type="entry name" value="Elp3"/>
    <property type="match status" value="1"/>
</dbReference>
<organism evidence="12 13">
    <name type="scientific">Armatimonas rosea</name>
    <dbReference type="NCBI Taxonomy" id="685828"/>
    <lineage>
        <taxon>Bacteria</taxon>
        <taxon>Bacillati</taxon>
        <taxon>Armatimonadota</taxon>
        <taxon>Armatimonadia</taxon>
        <taxon>Armatimonadales</taxon>
        <taxon>Armatimonadaceae</taxon>
        <taxon>Armatimonas</taxon>
    </lineage>
</organism>
<comment type="similarity">
    <text evidence="8">Belongs to the methylthiotransferase family. RimO subfamily.</text>
</comment>
<dbReference type="Pfam" id="PF18693">
    <property type="entry name" value="TRAM_2"/>
    <property type="match status" value="1"/>
</dbReference>
<dbReference type="PROSITE" id="PS51449">
    <property type="entry name" value="MTTASE_N"/>
    <property type="match status" value="1"/>
</dbReference>
<sequence>MDSEELLGALTENGRGQLVDGDAAADVVVVNTCAFIESAKKESLAAIREALGRKERGEISKVVVAGCLAQRYSSTLAQEFPNADALLGIQSASQIADVVFKERGARLLPMLDTNNLVQPLTEKYPLIPPSRVRATAPWTAYLKISEGCDHACTFCSIPSFRGKHRSKPLERIVTEAKRLVDSGAVELNLIAQDTTAYGMDLYKELALPRLLTELGKIEGLKWVRLLYCYPTMMTDRLIQTMADTPNVAHYVDIPLQHGDDQMLKRMKRGGSVSSYYRLLERLRGAMPDIAVRTTFLVGFPGEDASAFENLSRFVREARFDRLGVFEYSPEEGTPGFELRPRVPERIARQRRRALMALQQPLSLAANQALVGRELAVLVEGIDGDVRIARSWRDAPEIDGTVRVVGTSAQPGDWVRVRITQAEPYDLFAEVSGG</sequence>
<keyword evidence="7 8" id="KW-0411">Iron-sulfur</keyword>
<evidence type="ECO:0000259" key="9">
    <source>
        <dbReference type="PROSITE" id="PS50926"/>
    </source>
</evidence>
<protein>
    <recommendedName>
        <fullName evidence="8">Ribosomal protein uS12 methylthiotransferase RimO</fullName>
        <shortName evidence="8">uS12 MTTase</shortName>
        <shortName evidence="8">uS12 methylthiotransferase</shortName>
        <ecNumber evidence="8">2.8.4.4</ecNumber>
    </recommendedName>
    <alternativeName>
        <fullName evidence="8">Ribosomal protein uS12 (aspartate-C(3))-methylthiotransferase</fullName>
    </alternativeName>
    <alternativeName>
        <fullName evidence="8">Ribosome maturation factor RimO</fullName>
    </alternativeName>
</protein>
<dbReference type="PROSITE" id="PS50926">
    <property type="entry name" value="TRAM"/>
    <property type="match status" value="1"/>
</dbReference>
<evidence type="ECO:0000256" key="7">
    <source>
        <dbReference type="ARBA" id="ARBA00023014"/>
    </source>
</evidence>
<dbReference type="InterPro" id="IPR038135">
    <property type="entry name" value="Methylthiotransferase_N_sf"/>
</dbReference>
<dbReference type="NCBIfam" id="TIGR01125">
    <property type="entry name" value="30S ribosomal protein S12 methylthiotransferase RimO"/>
    <property type="match status" value="1"/>
</dbReference>
<feature type="domain" description="MTTase N-terminal" evidence="10">
    <location>
        <begin position="1"/>
        <end position="104"/>
    </location>
</feature>
<dbReference type="SUPFAM" id="SSF102114">
    <property type="entry name" value="Radical SAM enzymes"/>
    <property type="match status" value="1"/>
</dbReference>
<dbReference type="Proteomes" id="UP000520814">
    <property type="component" value="Unassembled WGS sequence"/>
</dbReference>
<feature type="binding site" evidence="8">
    <location>
        <position position="148"/>
    </location>
    <ligand>
        <name>[4Fe-4S] cluster</name>
        <dbReference type="ChEBI" id="CHEBI:49883"/>
        <label>2</label>
        <note>4Fe-4S-S-AdoMet</note>
    </ligand>
</feature>
<keyword evidence="1 8" id="KW-0004">4Fe-4S</keyword>
<keyword evidence="5 8" id="KW-0479">Metal-binding</keyword>
<keyword evidence="13" id="KW-1185">Reference proteome</keyword>
<dbReference type="PROSITE" id="PS01278">
    <property type="entry name" value="MTTASE_RADICAL"/>
    <property type="match status" value="1"/>
</dbReference>
<dbReference type="FunFam" id="3.80.30.20:FF:000001">
    <property type="entry name" value="tRNA-2-methylthio-N(6)-dimethylallyladenosine synthase 2"/>
    <property type="match status" value="1"/>
</dbReference>
<dbReference type="GO" id="GO:0035599">
    <property type="term" value="F:aspartic acid methylthiotransferase activity"/>
    <property type="evidence" value="ECO:0007669"/>
    <property type="project" value="TreeGrafter"/>
</dbReference>
<dbReference type="Gene3D" id="2.40.50.140">
    <property type="entry name" value="Nucleic acid-binding proteins"/>
    <property type="match status" value="1"/>
</dbReference>
<comment type="function">
    <text evidence="8">Catalyzes the methylthiolation of an aspartic acid residue of ribosomal protein uS12.</text>
</comment>
<dbReference type="PROSITE" id="PS51918">
    <property type="entry name" value="RADICAL_SAM"/>
    <property type="match status" value="1"/>
</dbReference>
<dbReference type="InterPro" id="IPR005840">
    <property type="entry name" value="Ribosomal_uS12_MeSTrfase_RimO"/>
</dbReference>
<feature type="domain" description="Radical SAM core" evidence="11">
    <location>
        <begin position="134"/>
        <end position="364"/>
    </location>
</feature>
<dbReference type="InterPro" id="IPR013848">
    <property type="entry name" value="Methylthiotransferase_N"/>
</dbReference>
<dbReference type="GO" id="GO:0051539">
    <property type="term" value="F:4 iron, 4 sulfur cluster binding"/>
    <property type="evidence" value="ECO:0007669"/>
    <property type="project" value="UniProtKB-UniRule"/>
</dbReference>
<dbReference type="PANTHER" id="PTHR43837">
    <property type="entry name" value="RIBOSOMAL PROTEIN S12 METHYLTHIOTRANSFERASE RIMO"/>
    <property type="match status" value="1"/>
</dbReference>
<dbReference type="CDD" id="cd01335">
    <property type="entry name" value="Radical_SAM"/>
    <property type="match status" value="1"/>
</dbReference>
<evidence type="ECO:0000256" key="2">
    <source>
        <dbReference type="ARBA" id="ARBA00022490"/>
    </source>
</evidence>
<gene>
    <name evidence="8" type="primary">rimO</name>
    <name evidence="12" type="ORF">HNQ39_001312</name>
</gene>
<keyword evidence="6 8" id="KW-0408">Iron</keyword>
<dbReference type="SFLD" id="SFLDG01082">
    <property type="entry name" value="B12-binding_domain_containing"/>
    <property type="match status" value="1"/>
</dbReference>
<reference evidence="12 13" key="1">
    <citation type="submission" date="2020-08" db="EMBL/GenBank/DDBJ databases">
        <title>Genomic Encyclopedia of Type Strains, Phase IV (KMG-IV): sequencing the most valuable type-strain genomes for metagenomic binning, comparative biology and taxonomic classification.</title>
        <authorList>
            <person name="Goeker M."/>
        </authorList>
    </citation>
    <scope>NUCLEOTIDE SEQUENCE [LARGE SCALE GENOMIC DNA]</scope>
    <source>
        <strain evidence="12 13">DSM 23562</strain>
    </source>
</reference>
<feature type="binding site" evidence="8">
    <location>
        <position position="155"/>
    </location>
    <ligand>
        <name>[4Fe-4S] cluster</name>
        <dbReference type="ChEBI" id="CHEBI:49883"/>
        <label>2</label>
        <note>4Fe-4S-S-AdoMet</note>
    </ligand>
</feature>
<comment type="caution">
    <text evidence="8">Lacks conserved residue(s) required for the propagation of feature annotation.</text>
</comment>
<proteinExistence type="inferred from homology"/>
<dbReference type="InterPro" id="IPR020612">
    <property type="entry name" value="Methylthiotransferase_CS"/>
</dbReference>
<dbReference type="SFLD" id="SFLDG01061">
    <property type="entry name" value="methylthiotransferase"/>
    <property type="match status" value="1"/>
</dbReference>
<comment type="subcellular location">
    <subcellularLocation>
        <location evidence="8">Cytoplasm</location>
    </subcellularLocation>
</comment>
<feature type="domain" description="TRAM" evidence="9">
    <location>
        <begin position="367"/>
        <end position="432"/>
    </location>
</feature>
<dbReference type="InterPro" id="IPR023404">
    <property type="entry name" value="rSAM_horseshoe"/>
</dbReference>
<accession>A0A7W9SMV0</accession>
<dbReference type="GO" id="GO:0035600">
    <property type="term" value="P:tRNA methylthiolation"/>
    <property type="evidence" value="ECO:0007669"/>
    <property type="project" value="UniProtKB-ARBA"/>
</dbReference>
<dbReference type="GO" id="GO:0005829">
    <property type="term" value="C:cytosol"/>
    <property type="evidence" value="ECO:0007669"/>
    <property type="project" value="TreeGrafter"/>
</dbReference>
<dbReference type="NCBIfam" id="TIGR00089">
    <property type="entry name" value="MiaB/RimO family radical SAM methylthiotransferase"/>
    <property type="match status" value="1"/>
</dbReference>
<comment type="cofactor">
    <cofactor evidence="8">
        <name>[4Fe-4S] cluster</name>
        <dbReference type="ChEBI" id="CHEBI:49883"/>
    </cofactor>
    <text evidence="8">Binds 2 [4Fe-4S] clusters. One cluster is coordinated with 3 cysteines and an exchangeable S-adenosyl-L-methionine.</text>
</comment>
<dbReference type="GO" id="GO:0046872">
    <property type="term" value="F:metal ion binding"/>
    <property type="evidence" value="ECO:0007669"/>
    <property type="project" value="UniProtKB-KW"/>
</dbReference>
<keyword evidence="2 8" id="KW-0963">Cytoplasm</keyword>
<evidence type="ECO:0000313" key="13">
    <source>
        <dbReference type="Proteomes" id="UP000520814"/>
    </source>
</evidence>
<dbReference type="InterPro" id="IPR006638">
    <property type="entry name" value="Elp3/MiaA/NifB-like_rSAM"/>
</dbReference>
<evidence type="ECO:0000256" key="3">
    <source>
        <dbReference type="ARBA" id="ARBA00022679"/>
    </source>
</evidence>
<dbReference type="InterPro" id="IPR005839">
    <property type="entry name" value="Methylthiotransferase"/>
</dbReference>
<dbReference type="EMBL" id="JACHGW010000001">
    <property type="protein sequence ID" value="MBB6049550.1"/>
    <property type="molecule type" value="Genomic_DNA"/>
</dbReference>